<evidence type="ECO:0000256" key="16">
    <source>
        <dbReference type="ARBA" id="ARBA00048493"/>
    </source>
</evidence>
<accession>A0A934MF92</accession>
<dbReference type="Gene3D" id="2.160.10.10">
    <property type="entry name" value="Hexapeptide repeat proteins"/>
    <property type="match status" value="1"/>
</dbReference>
<gene>
    <name evidence="18 22" type="primary">glmU</name>
    <name evidence="22" type="ORF">JCR33_03250</name>
</gene>
<keyword evidence="7 18" id="KW-0479">Metal-binding</keyword>
<dbReference type="InterPro" id="IPR056729">
    <property type="entry name" value="GMPPB_C"/>
</dbReference>
<evidence type="ECO:0000256" key="14">
    <source>
        <dbReference type="ARBA" id="ARBA00023316"/>
    </source>
</evidence>
<evidence type="ECO:0000256" key="12">
    <source>
        <dbReference type="ARBA" id="ARBA00023268"/>
    </source>
</evidence>
<dbReference type="GO" id="GO:0009245">
    <property type="term" value="P:lipid A biosynthetic process"/>
    <property type="evidence" value="ECO:0007669"/>
    <property type="project" value="UniProtKB-UniRule"/>
</dbReference>
<evidence type="ECO:0000256" key="5">
    <source>
        <dbReference type="ARBA" id="ARBA00022679"/>
    </source>
</evidence>
<comment type="subunit">
    <text evidence="18">Homotrimer.</text>
</comment>
<dbReference type="Gene3D" id="3.90.550.10">
    <property type="entry name" value="Spore Coat Polysaccharide Biosynthesis Protein SpsA, Chain A"/>
    <property type="match status" value="1"/>
</dbReference>
<feature type="binding site" evidence="18">
    <location>
        <position position="169"/>
    </location>
    <ligand>
        <name>UDP-N-acetyl-alpha-D-glucosamine</name>
        <dbReference type="ChEBI" id="CHEBI:57705"/>
    </ligand>
</feature>
<feature type="binding site" evidence="18">
    <location>
        <position position="386"/>
    </location>
    <ligand>
        <name>acetyl-CoA</name>
        <dbReference type="ChEBI" id="CHEBI:57288"/>
    </ligand>
</feature>
<keyword evidence="14 18" id="KW-0961">Cell wall biogenesis/degradation</keyword>
<evidence type="ECO:0000256" key="19">
    <source>
        <dbReference type="SAM" id="MobiDB-lite"/>
    </source>
</evidence>
<feature type="binding site" evidence="18">
    <location>
        <begin position="367"/>
        <end position="368"/>
    </location>
    <ligand>
        <name>acetyl-CoA</name>
        <dbReference type="ChEBI" id="CHEBI:57288"/>
    </ligand>
</feature>
<keyword evidence="9 18" id="KW-0460">Magnesium</keyword>
<dbReference type="InterPro" id="IPR029044">
    <property type="entry name" value="Nucleotide-diphossugar_trans"/>
</dbReference>
<dbReference type="GO" id="GO:0000287">
    <property type="term" value="F:magnesium ion binding"/>
    <property type="evidence" value="ECO:0007669"/>
    <property type="project" value="UniProtKB-UniRule"/>
</dbReference>
<feature type="region of interest" description="Linker" evidence="18">
    <location>
        <begin position="229"/>
        <end position="249"/>
    </location>
</feature>
<dbReference type="GO" id="GO:0000902">
    <property type="term" value="P:cell morphogenesis"/>
    <property type="evidence" value="ECO:0007669"/>
    <property type="project" value="UniProtKB-UniRule"/>
</dbReference>
<feature type="binding site" evidence="18">
    <location>
        <position position="24"/>
    </location>
    <ligand>
        <name>UDP-N-acetyl-alpha-D-glucosamine</name>
        <dbReference type="ChEBI" id="CHEBI:57705"/>
    </ligand>
</feature>
<dbReference type="InterPro" id="IPR018357">
    <property type="entry name" value="Hexapep_transf_CS"/>
</dbReference>
<evidence type="ECO:0000256" key="18">
    <source>
        <dbReference type="HAMAP-Rule" id="MF_01631"/>
    </source>
</evidence>
<keyword evidence="6 18" id="KW-0548">Nucleotidyltransferase</keyword>
<reference evidence="22" key="1">
    <citation type="submission" date="2020-12" db="EMBL/GenBank/DDBJ databases">
        <title>Bacterial taxonomy.</title>
        <authorList>
            <person name="Pan X."/>
        </authorList>
    </citation>
    <scope>NUCLEOTIDE SEQUENCE</scope>
    <source>
        <strain evidence="22">B2012</strain>
    </source>
</reference>
<keyword evidence="12 18" id="KW-0511">Multifunctional enzyme</keyword>
<dbReference type="SUPFAM" id="SSF51161">
    <property type="entry name" value="Trimeric LpxA-like enzymes"/>
    <property type="match status" value="1"/>
</dbReference>
<feature type="binding site" evidence="18">
    <location>
        <position position="421"/>
    </location>
    <ligand>
        <name>acetyl-CoA</name>
        <dbReference type="ChEBI" id="CHEBI:57288"/>
    </ligand>
</feature>
<feature type="binding site" evidence="18">
    <location>
        <position position="347"/>
    </location>
    <ligand>
        <name>UDP-N-acetyl-alpha-D-glucosamine</name>
        <dbReference type="ChEBI" id="CHEBI:57705"/>
    </ligand>
</feature>
<dbReference type="EMBL" id="JAEKJA010000002">
    <property type="protein sequence ID" value="MBJ3774685.1"/>
    <property type="molecule type" value="Genomic_DNA"/>
</dbReference>
<feature type="region of interest" description="Pyrophosphorylase" evidence="18">
    <location>
        <begin position="1"/>
        <end position="228"/>
    </location>
</feature>
<evidence type="ECO:0000256" key="6">
    <source>
        <dbReference type="ARBA" id="ARBA00022695"/>
    </source>
</evidence>
<feature type="binding site" evidence="18">
    <location>
        <begin position="78"/>
        <end position="79"/>
    </location>
    <ligand>
        <name>UDP-N-acetyl-alpha-D-glucosamine</name>
        <dbReference type="ChEBI" id="CHEBI:57705"/>
    </ligand>
</feature>
<proteinExistence type="inferred from homology"/>
<comment type="cofactor">
    <cofactor evidence="18">
        <name>Mg(2+)</name>
        <dbReference type="ChEBI" id="CHEBI:18420"/>
    </cofactor>
    <text evidence="18">Binds 1 Mg(2+) ion per subunit.</text>
</comment>
<feature type="domain" description="MobA-like NTP transferase" evidence="20">
    <location>
        <begin position="7"/>
        <end position="159"/>
    </location>
</feature>
<keyword evidence="10 18" id="KW-0133">Cell shape</keyword>
<dbReference type="InterPro" id="IPR038009">
    <property type="entry name" value="GlmU_C_LbH"/>
</dbReference>
<feature type="domain" description="Mannose-1-phosphate guanyltransferase C-terminal" evidence="21">
    <location>
        <begin position="299"/>
        <end position="363"/>
    </location>
</feature>
<dbReference type="GO" id="GO:0016020">
    <property type="term" value="C:membrane"/>
    <property type="evidence" value="ECO:0007669"/>
    <property type="project" value="GOC"/>
</dbReference>
<name>A0A934MF92_9HYPH</name>
<feature type="active site" description="Proton acceptor" evidence="18">
    <location>
        <position position="344"/>
    </location>
</feature>
<feature type="binding site" evidence="18">
    <location>
        <position position="358"/>
    </location>
    <ligand>
        <name>UDP-N-acetyl-alpha-D-glucosamine</name>
        <dbReference type="ChEBI" id="CHEBI:57705"/>
    </ligand>
</feature>
<dbReference type="PROSITE" id="PS00101">
    <property type="entry name" value="HEXAPEP_TRANSFERASES"/>
    <property type="match status" value="1"/>
</dbReference>
<evidence type="ECO:0000259" key="20">
    <source>
        <dbReference type="Pfam" id="PF12804"/>
    </source>
</evidence>
<evidence type="ECO:0000256" key="9">
    <source>
        <dbReference type="ARBA" id="ARBA00022842"/>
    </source>
</evidence>
<evidence type="ECO:0000256" key="17">
    <source>
        <dbReference type="ARBA" id="ARBA00049628"/>
    </source>
</evidence>
<dbReference type="PANTHER" id="PTHR43584">
    <property type="entry name" value="NUCLEOTIDYL TRANSFERASE"/>
    <property type="match status" value="1"/>
</dbReference>
<dbReference type="Proteomes" id="UP000609531">
    <property type="component" value="Unassembled WGS sequence"/>
</dbReference>
<evidence type="ECO:0000256" key="11">
    <source>
        <dbReference type="ARBA" id="ARBA00022984"/>
    </source>
</evidence>
<dbReference type="Pfam" id="PF12804">
    <property type="entry name" value="NTP_transf_3"/>
    <property type="match status" value="1"/>
</dbReference>
<dbReference type="GO" id="GO:0009252">
    <property type="term" value="P:peptidoglycan biosynthetic process"/>
    <property type="evidence" value="ECO:0007669"/>
    <property type="project" value="UniProtKB-UniRule"/>
</dbReference>
<comment type="caution">
    <text evidence="22">The sequence shown here is derived from an EMBL/GenBank/DDBJ whole genome shotgun (WGS) entry which is preliminary data.</text>
</comment>
<dbReference type="GO" id="GO:0006048">
    <property type="term" value="P:UDP-N-acetylglucosamine biosynthetic process"/>
    <property type="evidence" value="ECO:0007669"/>
    <property type="project" value="InterPro"/>
</dbReference>
<comment type="similarity">
    <text evidence="2 18">In the C-terminal section; belongs to the transferase hexapeptide repeat family.</text>
</comment>
<dbReference type="InterPro" id="IPR001451">
    <property type="entry name" value="Hexapep"/>
</dbReference>
<evidence type="ECO:0000256" key="1">
    <source>
        <dbReference type="ARBA" id="ARBA00004496"/>
    </source>
</evidence>
<keyword evidence="8 18" id="KW-0677">Repeat</keyword>
<dbReference type="InterPro" id="IPR050065">
    <property type="entry name" value="GlmU-like"/>
</dbReference>
<comment type="pathway">
    <text evidence="18">Nucleotide-sugar biosynthesis; UDP-N-acetyl-alpha-D-glucosamine biosynthesis; UDP-N-acetyl-alpha-D-glucosamine from N-acetyl-alpha-D-glucosamine 1-phosphate: step 1/1.</text>
</comment>
<dbReference type="CDD" id="cd02540">
    <property type="entry name" value="GT2_GlmU_N_bac"/>
    <property type="match status" value="1"/>
</dbReference>
<comment type="pathway">
    <text evidence="18">Nucleotide-sugar biosynthesis; UDP-N-acetyl-alpha-D-glucosamine biosynthesis; N-acetyl-alpha-D-glucosamine 1-phosphate from alpha-D-glucosamine 6-phosphate (route II): step 2/2.</text>
</comment>
<dbReference type="Pfam" id="PF00132">
    <property type="entry name" value="Hexapep"/>
    <property type="match status" value="1"/>
</dbReference>
<organism evidence="22 23">
    <name type="scientific">Acuticoccus mangrovi</name>
    <dbReference type="NCBI Taxonomy" id="2796142"/>
    <lineage>
        <taxon>Bacteria</taxon>
        <taxon>Pseudomonadati</taxon>
        <taxon>Pseudomonadota</taxon>
        <taxon>Alphaproteobacteria</taxon>
        <taxon>Hyphomicrobiales</taxon>
        <taxon>Amorphaceae</taxon>
        <taxon>Acuticoccus</taxon>
    </lineage>
</organism>
<dbReference type="CDD" id="cd03353">
    <property type="entry name" value="LbH_GlmU_C"/>
    <property type="match status" value="1"/>
</dbReference>
<feature type="binding site" evidence="18">
    <location>
        <position position="103"/>
    </location>
    <ligand>
        <name>Mg(2+)</name>
        <dbReference type="ChEBI" id="CHEBI:18420"/>
    </ligand>
</feature>
<evidence type="ECO:0000313" key="23">
    <source>
        <dbReference type="Proteomes" id="UP000609531"/>
    </source>
</evidence>
<dbReference type="SUPFAM" id="SSF53448">
    <property type="entry name" value="Nucleotide-diphospho-sugar transferases"/>
    <property type="match status" value="1"/>
</dbReference>
<feature type="binding site" evidence="18">
    <location>
        <position position="139"/>
    </location>
    <ligand>
        <name>UDP-N-acetyl-alpha-D-glucosamine</name>
        <dbReference type="ChEBI" id="CHEBI:57705"/>
    </ligand>
</feature>
<evidence type="ECO:0000256" key="8">
    <source>
        <dbReference type="ARBA" id="ARBA00022737"/>
    </source>
</evidence>
<keyword evidence="4 18" id="KW-0963">Cytoplasm</keyword>
<keyword evidence="13 18" id="KW-0012">Acyltransferase</keyword>
<dbReference type="Pfam" id="PF25087">
    <property type="entry name" value="GMPPB_C"/>
    <property type="match status" value="1"/>
</dbReference>
<comment type="pathway">
    <text evidence="18">Bacterial outer membrane biogenesis; LPS lipid A biosynthesis.</text>
</comment>
<dbReference type="InterPro" id="IPR005882">
    <property type="entry name" value="Bifunctional_GlmU"/>
</dbReference>
<protein>
    <recommendedName>
        <fullName evidence="18">Bifunctional protein GlmU</fullName>
    </recommendedName>
    <domain>
        <recommendedName>
            <fullName evidence="18">UDP-N-acetylglucosamine pyrophosphorylase</fullName>
            <ecNumber evidence="18">2.7.7.23</ecNumber>
        </recommendedName>
        <alternativeName>
            <fullName evidence="18">N-acetylglucosamine-1-phosphate uridyltransferase</fullName>
        </alternativeName>
    </domain>
    <domain>
        <recommendedName>
            <fullName evidence="18">Glucosamine-1-phosphate N-acetyltransferase</fullName>
            <ecNumber evidence="18">2.3.1.157</ecNumber>
        </recommendedName>
    </domain>
</protein>
<comment type="function">
    <text evidence="17 18">Catalyzes the last two sequential reactions in the de novo biosynthetic pathway for UDP-N-acetylglucosamine (UDP-GlcNAc). The C-terminal domain catalyzes the transfer of acetyl group from acetyl coenzyme A to glucosamine-1-phosphate (GlcN-1-P) to produce N-acetylglucosamine-1-phosphate (GlcNAc-1-P), which is converted into UDP-GlcNAc by the transfer of uridine 5-monophosphate (from uridine 5-triphosphate), a reaction catalyzed by the N-terminal domain.</text>
</comment>
<feature type="binding site" evidence="18">
    <location>
        <position position="332"/>
    </location>
    <ligand>
        <name>UDP-N-acetyl-alpha-D-glucosamine</name>
        <dbReference type="ChEBI" id="CHEBI:57705"/>
    </ligand>
</feature>
<evidence type="ECO:0000256" key="3">
    <source>
        <dbReference type="ARBA" id="ARBA00007947"/>
    </source>
</evidence>
<dbReference type="GO" id="GO:0019134">
    <property type="term" value="F:glucosamine-1-phosphate N-acetyltransferase activity"/>
    <property type="evidence" value="ECO:0007669"/>
    <property type="project" value="UniProtKB-UniRule"/>
</dbReference>
<dbReference type="GO" id="GO:0071555">
    <property type="term" value="P:cell wall organization"/>
    <property type="evidence" value="ECO:0007669"/>
    <property type="project" value="UniProtKB-KW"/>
</dbReference>
<feature type="binding site" evidence="18">
    <location>
        <position position="226"/>
    </location>
    <ligand>
        <name>Mg(2+)</name>
        <dbReference type="ChEBI" id="CHEBI:18420"/>
    </ligand>
</feature>
<evidence type="ECO:0000256" key="4">
    <source>
        <dbReference type="ARBA" id="ARBA00022490"/>
    </source>
</evidence>
<keyword evidence="5 18" id="KW-0808">Transferase</keyword>
<keyword evidence="11 18" id="KW-0573">Peptidoglycan synthesis</keyword>
<feature type="binding site" evidence="18">
    <location>
        <begin position="10"/>
        <end position="13"/>
    </location>
    <ligand>
        <name>UDP-N-acetyl-alpha-D-glucosamine</name>
        <dbReference type="ChEBI" id="CHEBI:57705"/>
    </ligand>
</feature>
<feature type="binding site" evidence="18">
    <location>
        <position position="154"/>
    </location>
    <ligand>
        <name>UDP-N-acetyl-alpha-D-glucosamine</name>
        <dbReference type="ChEBI" id="CHEBI:57705"/>
    </ligand>
</feature>
<dbReference type="GO" id="GO:0008360">
    <property type="term" value="P:regulation of cell shape"/>
    <property type="evidence" value="ECO:0007669"/>
    <property type="project" value="UniProtKB-KW"/>
</dbReference>
<evidence type="ECO:0000256" key="13">
    <source>
        <dbReference type="ARBA" id="ARBA00023315"/>
    </source>
</evidence>
<feature type="region of interest" description="Disordered" evidence="19">
    <location>
        <begin position="422"/>
        <end position="447"/>
    </location>
</feature>
<evidence type="ECO:0000256" key="2">
    <source>
        <dbReference type="ARBA" id="ARBA00007707"/>
    </source>
</evidence>
<feature type="binding site" evidence="18">
    <location>
        <position position="314"/>
    </location>
    <ligand>
        <name>UDP-N-acetyl-alpha-D-glucosamine</name>
        <dbReference type="ChEBI" id="CHEBI:57705"/>
    </ligand>
</feature>
<comment type="subcellular location">
    <subcellularLocation>
        <location evidence="1 18">Cytoplasm</location>
    </subcellularLocation>
</comment>
<dbReference type="EC" id="2.7.7.23" evidence="18"/>
<dbReference type="GO" id="GO:0005737">
    <property type="term" value="C:cytoplasm"/>
    <property type="evidence" value="ECO:0007669"/>
    <property type="project" value="UniProtKB-SubCell"/>
</dbReference>
<feature type="compositionally biased region" description="Basic and acidic residues" evidence="19">
    <location>
        <begin position="425"/>
        <end position="441"/>
    </location>
</feature>
<comment type="similarity">
    <text evidence="3 18">In the N-terminal section; belongs to the N-acetylglucosamine-1-phosphate uridyltransferase family.</text>
</comment>
<dbReference type="PANTHER" id="PTHR43584:SF3">
    <property type="entry name" value="BIFUNCTIONAL PROTEIN GLMU"/>
    <property type="match status" value="1"/>
</dbReference>
<feature type="binding site" evidence="18">
    <location>
        <position position="361"/>
    </location>
    <ligand>
        <name>acetyl-CoA</name>
        <dbReference type="ChEBI" id="CHEBI:57288"/>
    </ligand>
</feature>
<comment type="catalytic activity">
    <reaction evidence="15 18">
        <text>alpha-D-glucosamine 1-phosphate + acetyl-CoA = N-acetyl-alpha-D-glucosamine 1-phosphate + CoA + H(+)</text>
        <dbReference type="Rhea" id="RHEA:13725"/>
        <dbReference type="ChEBI" id="CHEBI:15378"/>
        <dbReference type="ChEBI" id="CHEBI:57287"/>
        <dbReference type="ChEBI" id="CHEBI:57288"/>
        <dbReference type="ChEBI" id="CHEBI:57776"/>
        <dbReference type="ChEBI" id="CHEBI:58516"/>
        <dbReference type="EC" id="2.3.1.157"/>
    </reaction>
</comment>
<sequence>MNSRSLAVVLAAGKGTRMRSRLAKVMHPVGGLAMIGHVLAAARAAGVGDTALVVAPDATWPQKLAGEAAVYVQSEARGTAHAVLAAAEAVRPDHDAVVVLFGDNPLITPATIASVLARVEEGADVAVLAFEPDDPTGYGRVLLDESGRVAAIREERDATEEERAVRLCNSGVMAIRTGAPFAALADIGSDNAKGEFYLTDLVALGRQRGFDMVWQLADAEEVLGVNDRAQLAEAEAVFQRRARSKALEVATLLAPATVFFSHDTVLAEDVTVEPHVVFGPGVSVGEGARVRAFSHLEGAVVSPGAVVGPYARLRPGATIGADARIGNFVEVKNATIAPGAKVNHLSYIGDATVGAGANIGAGTITCNYDGVHKYRTEIGAGAFIGSNSALVAPVTIGEYAFVGTGSVVTDDVPADALAIGRGRQVTKEGRSPARPGADRSAKKGSSS</sequence>
<comment type="catalytic activity">
    <reaction evidence="16 18">
        <text>N-acetyl-alpha-D-glucosamine 1-phosphate + UTP + H(+) = UDP-N-acetyl-alpha-D-glucosamine + diphosphate</text>
        <dbReference type="Rhea" id="RHEA:13509"/>
        <dbReference type="ChEBI" id="CHEBI:15378"/>
        <dbReference type="ChEBI" id="CHEBI:33019"/>
        <dbReference type="ChEBI" id="CHEBI:46398"/>
        <dbReference type="ChEBI" id="CHEBI:57705"/>
        <dbReference type="ChEBI" id="CHEBI:57776"/>
        <dbReference type="EC" id="2.7.7.23"/>
    </reaction>
</comment>
<evidence type="ECO:0000256" key="10">
    <source>
        <dbReference type="ARBA" id="ARBA00022960"/>
    </source>
</evidence>
<dbReference type="AlphaFoldDB" id="A0A934MF92"/>
<evidence type="ECO:0000313" key="22">
    <source>
        <dbReference type="EMBL" id="MBJ3774685.1"/>
    </source>
</evidence>
<feature type="binding site" evidence="18">
    <location>
        <position position="73"/>
    </location>
    <ligand>
        <name>UDP-N-acetyl-alpha-D-glucosamine</name>
        <dbReference type="ChEBI" id="CHEBI:57705"/>
    </ligand>
</feature>
<dbReference type="NCBIfam" id="NF010933">
    <property type="entry name" value="PRK14353.1"/>
    <property type="match status" value="1"/>
</dbReference>
<dbReference type="NCBIfam" id="TIGR01173">
    <property type="entry name" value="glmU"/>
    <property type="match status" value="1"/>
</dbReference>
<feature type="binding site" evidence="18">
    <location>
        <position position="404"/>
    </location>
    <ligand>
        <name>acetyl-CoA</name>
        <dbReference type="ChEBI" id="CHEBI:57288"/>
    </ligand>
</feature>
<dbReference type="RefSeq" id="WP_198880589.1">
    <property type="nucleotide sequence ID" value="NZ_JAEKJA010000002.1"/>
</dbReference>
<keyword evidence="23" id="KW-1185">Reference proteome</keyword>
<feature type="region of interest" description="N-acetyltransferase" evidence="18">
    <location>
        <begin position="250"/>
        <end position="447"/>
    </location>
</feature>
<dbReference type="InterPro" id="IPR025877">
    <property type="entry name" value="MobA-like_NTP_Trfase"/>
</dbReference>
<comment type="caution">
    <text evidence="18">Lacks conserved residue(s) required for the propagation of feature annotation.</text>
</comment>
<dbReference type="InterPro" id="IPR011004">
    <property type="entry name" value="Trimer_LpxA-like_sf"/>
</dbReference>
<evidence type="ECO:0000256" key="15">
    <source>
        <dbReference type="ARBA" id="ARBA00048247"/>
    </source>
</evidence>
<dbReference type="EC" id="2.3.1.157" evidence="18"/>
<dbReference type="HAMAP" id="MF_01631">
    <property type="entry name" value="GlmU"/>
    <property type="match status" value="1"/>
</dbReference>
<evidence type="ECO:0000259" key="21">
    <source>
        <dbReference type="Pfam" id="PF25087"/>
    </source>
</evidence>
<evidence type="ECO:0000256" key="7">
    <source>
        <dbReference type="ARBA" id="ARBA00022723"/>
    </source>
</evidence>
<feature type="binding site" evidence="18">
    <location>
        <position position="226"/>
    </location>
    <ligand>
        <name>UDP-N-acetyl-alpha-D-glucosamine</name>
        <dbReference type="ChEBI" id="CHEBI:57705"/>
    </ligand>
</feature>
<dbReference type="GO" id="GO:0003977">
    <property type="term" value="F:UDP-N-acetylglucosamine diphosphorylase activity"/>
    <property type="evidence" value="ECO:0007669"/>
    <property type="project" value="UniProtKB-UniRule"/>
</dbReference>